<proteinExistence type="inferred from homology"/>
<dbReference type="Gene3D" id="3.40.630.10">
    <property type="entry name" value="Zn peptidases"/>
    <property type="match status" value="1"/>
</dbReference>
<dbReference type="Pfam" id="PF07687">
    <property type="entry name" value="M20_dimer"/>
    <property type="match status" value="1"/>
</dbReference>
<dbReference type="NCBIfam" id="TIGR01891">
    <property type="entry name" value="amidohydrolases"/>
    <property type="match status" value="1"/>
</dbReference>
<dbReference type="PIRSF" id="PIRSF037226">
    <property type="entry name" value="Amidohydrolase_ACY1L2_prd"/>
    <property type="match status" value="1"/>
</dbReference>
<dbReference type="RefSeq" id="WP_035142822.1">
    <property type="nucleotide sequence ID" value="NZ_LT669839.1"/>
</dbReference>
<sequence>MKDRIQRLIEEVENELINLSEYIYNNPELGYEEYKSSRAHIDLLKKYNFIVEEKYIGIDTAFKAEYKGQKEGPTIAYLTEYDALPGIGHGCGHNLLGTVSTGAGIVLSKLIDELGGRVLVFGTPAEETSGAKVIMAEKGSFNDVDVAMMAHPNDTFCESGKSLALEPIQFTFRGKTAHAASAPEKGINALDGVLLTFNGVNALREHILPTARIHGVIIEGGKAANIVPDLAIAQFYIRATTKEYLIELSEKVKNCAKAASLATGTKLEITNYEASYDNLVTNQVLSSRFTQNLKIFGVENCEKPRDTFGSLDMGNVSHVCPAIHPYFAITEGKTIAAHTTEFAEATLTDIAYKNMAKTIGALVLTGIDVIRDKQLLKDIKDEFNK</sequence>
<feature type="domain" description="Peptidase M20 dimerisation" evidence="2">
    <location>
        <begin position="170"/>
        <end position="259"/>
    </location>
</feature>
<keyword evidence="4" id="KW-1185">Reference proteome</keyword>
<evidence type="ECO:0000313" key="4">
    <source>
        <dbReference type="Proteomes" id="UP000245423"/>
    </source>
</evidence>
<dbReference type="PANTHER" id="PTHR30575">
    <property type="entry name" value="PEPTIDASE M20"/>
    <property type="match status" value="1"/>
</dbReference>
<evidence type="ECO:0000313" key="3">
    <source>
        <dbReference type="EMBL" id="SHD76592.1"/>
    </source>
</evidence>
<dbReference type="GO" id="GO:0016805">
    <property type="term" value="F:dipeptidase activity"/>
    <property type="evidence" value="ECO:0007669"/>
    <property type="project" value="InterPro"/>
</dbReference>
<dbReference type="PANTHER" id="PTHR30575:SF0">
    <property type="entry name" value="XAA-ARG DIPEPTIDASE"/>
    <property type="match status" value="1"/>
</dbReference>
<dbReference type="SUPFAM" id="SSF55031">
    <property type="entry name" value="Bacterial exopeptidase dimerisation domain"/>
    <property type="match status" value="1"/>
</dbReference>
<dbReference type="EMBL" id="LT669839">
    <property type="protein sequence ID" value="SHD76592.1"/>
    <property type="molecule type" value="Genomic_DNA"/>
</dbReference>
<dbReference type="GO" id="GO:0046657">
    <property type="term" value="P:folic acid catabolic process"/>
    <property type="evidence" value="ECO:0007669"/>
    <property type="project" value="TreeGrafter"/>
</dbReference>
<dbReference type="InterPro" id="IPR036264">
    <property type="entry name" value="Bact_exopeptidase_dim_dom"/>
</dbReference>
<accession>A0A1M4PMA5</accession>
<dbReference type="Gene3D" id="3.30.70.360">
    <property type="match status" value="1"/>
</dbReference>
<comment type="similarity">
    <text evidence="1">Belongs to the peptidase M20A family.</text>
</comment>
<dbReference type="InterPro" id="IPR011650">
    <property type="entry name" value="Peptidase_M20_dimer"/>
</dbReference>
<dbReference type="InterPro" id="IPR017439">
    <property type="entry name" value="Amidohydrolase"/>
</dbReference>
<dbReference type="AlphaFoldDB" id="A0A1M4PMA5"/>
<dbReference type="OrthoDB" id="9781032at2"/>
<dbReference type="Proteomes" id="UP000245423">
    <property type="component" value="Chromosome 1"/>
</dbReference>
<protein>
    <recommendedName>
        <fullName evidence="1">Peptidase M20 domain-containing protein 2</fullName>
    </recommendedName>
</protein>
<dbReference type="SUPFAM" id="SSF53187">
    <property type="entry name" value="Zn-dependent exopeptidases"/>
    <property type="match status" value="1"/>
</dbReference>
<evidence type="ECO:0000256" key="1">
    <source>
        <dbReference type="PIRNR" id="PIRNR037226"/>
    </source>
</evidence>
<gene>
    <name evidence="3" type="ORF">CUESP1_1219</name>
</gene>
<organism evidence="3 4">
    <name type="scientific">[Clostridium] ultunense Esp</name>
    <dbReference type="NCBI Taxonomy" id="1288971"/>
    <lineage>
        <taxon>Bacteria</taxon>
        <taxon>Bacillati</taxon>
        <taxon>Bacillota</taxon>
        <taxon>Tissierellia</taxon>
        <taxon>Tissierellales</taxon>
        <taxon>Tepidimicrobiaceae</taxon>
        <taxon>Schnuerera</taxon>
    </lineage>
</organism>
<dbReference type="GO" id="GO:0005737">
    <property type="term" value="C:cytoplasm"/>
    <property type="evidence" value="ECO:0007669"/>
    <property type="project" value="TreeGrafter"/>
</dbReference>
<name>A0A1M4PMA5_9FIRM</name>
<dbReference type="InterPro" id="IPR017144">
    <property type="entry name" value="Xaa-Arg_dipeptidase"/>
</dbReference>
<dbReference type="CDD" id="cd03887">
    <property type="entry name" value="M20_Acy1L2"/>
    <property type="match status" value="1"/>
</dbReference>
<dbReference type="GO" id="GO:0071713">
    <property type="term" value="F:para-aminobenzoyl-glutamate hydrolase activity"/>
    <property type="evidence" value="ECO:0007669"/>
    <property type="project" value="TreeGrafter"/>
</dbReference>
<reference evidence="3 4" key="1">
    <citation type="submission" date="2016-11" db="EMBL/GenBank/DDBJ databases">
        <authorList>
            <person name="Manzoor S."/>
        </authorList>
    </citation>
    <scope>NUCLEOTIDE SEQUENCE [LARGE SCALE GENOMIC DNA]</scope>
    <source>
        <strain evidence="3">Clostridium ultunense strain Esp</strain>
    </source>
</reference>
<evidence type="ECO:0000259" key="2">
    <source>
        <dbReference type="Pfam" id="PF07687"/>
    </source>
</evidence>
<dbReference type="FunFam" id="3.30.70.360:FF:000004">
    <property type="entry name" value="Peptidase M20 domain-containing protein 2"/>
    <property type="match status" value="1"/>
</dbReference>
<keyword evidence="3" id="KW-0378">Hydrolase</keyword>
<dbReference type="InterPro" id="IPR052030">
    <property type="entry name" value="Peptidase_M20/M20A_hydrolases"/>
</dbReference>